<sequence>MTFTSTTPTVCTVGGTNGNTVTALTAGNCVIAANQASNANYTAAPQATQTIVVSAGQQSVAFGSVPTLPVGGTGTLAATGGASGNPITFATTTPSICSVAGSTIKALSAGDCIVTADQAGNANHAAASQATQTITIGKAGLDLLPGWNLLGNASDQSVPVDVMFSDKSLVTTVWKWDAGASGWQFYTPTLLASELQTYASSKGYGVLTTINPGEGFWVNASTKVKTSLPAFAGAPFYLRAKQLVQGWNLVATADNVTPAAFNLTLTDPLAPPPATGSVPINLTTLWAWDNPQSKWYFYSPSLEGQGGTALFGYTDSKGYLDFTATGKLLDSSMGFWVNKP</sequence>
<protein>
    <submittedName>
        <fullName evidence="1">Uncharacterized protein</fullName>
    </submittedName>
</protein>
<accession>A0A1J5PJQ1</accession>
<organism evidence="1">
    <name type="scientific">mine drainage metagenome</name>
    <dbReference type="NCBI Taxonomy" id="410659"/>
    <lineage>
        <taxon>unclassified sequences</taxon>
        <taxon>metagenomes</taxon>
        <taxon>ecological metagenomes</taxon>
    </lineage>
</organism>
<evidence type="ECO:0000313" key="1">
    <source>
        <dbReference type="EMBL" id="OIQ71040.1"/>
    </source>
</evidence>
<dbReference type="AlphaFoldDB" id="A0A1J5PJQ1"/>
<name>A0A1J5PJQ1_9ZZZZ</name>
<dbReference type="EMBL" id="MLJW01003906">
    <property type="protein sequence ID" value="OIQ71040.1"/>
    <property type="molecule type" value="Genomic_DNA"/>
</dbReference>
<comment type="caution">
    <text evidence="1">The sequence shown here is derived from an EMBL/GenBank/DDBJ whole genome shotgun (WGS) entry which is preliminary data.</text>
</comment>
<reference evidence="1" key="1">
    <citation type="submission" date="2016-10" db="EMBL/GenBank/DDBJ databases">
        <title>Sequence of Gallionella enrichment culture.</title>
        <authorList>
            <person name="Poehlein A."/>
            <person name="Muehling M."/>
            <person name="Daniel R."/>
        </authorList>
    </citation>
    <scope>NUCLEOTIDE SEQUENCE</scope>
</reference>
<gene>
    <name evidence="1" type="ORF">GALL_473470</name>
</gene>
<proteinExistence type="predicted"/>